<feature type="coiled-coil region" evidence="1">
    <location>
        <begin position="56"/>
        <end position="102"/>
    </location>
</feature>
<protein>
    <recommendedName>
        <fullName evidence="5">Protein TsetseEP domain-containing protein</fullName>
    </recommendedName>
</protein>
<feature type="chain" id="PRO_5040217096" description="Protein TsetseEP domain-containing protein" evidence="2">
    <location>
        <begin position="23"/>
        <end position="242"/>
    </location>
</feature>
<feature type="signal peptide" evidence="2">
    <location>
        <begin position="1"/>
        <end position="22"/>
    </location>
</feature>
<evidence type="ECO:0000313" key="3">
    <source>
        <dbReference type="EMBL" id="CAH1119278.1"/>
    </source>
</evidence>
<reference evidence="3" key="2">
    <citation type="submission" date="2022-10" db="EMBL/GenBank/DDBJ databases">
        <authorList>
            <consortium name="ENA_rothamsted_submissions"/>
            <consortium name="culmorum"/>
            <person name="King R."/>
        </authorList>
    </citation>
    <scope>NUCLEOTIDE SEQUENCE</scope>
</reference>
<keyword evidence="1" id="KW-0175">Coiled coil</keyword>
<accession>A0A9P0GQP9</accession>
<evidence type="ECO:0000313" key="4">
    <source>
        <dbReference type="Proteomes" id="UP001153737"/>
    </source>
</evidence>
<organism evidence="3 4">
    <name type="scientific">Phaedon cochleariae</name>
    <name type="common">Mustard beetle</name>
    <dbReference type="NCBI Taxonomy" id="80249"/>
    <lineage>
        <taxon>Eukaryota</taxon>
        <taxon>Metazoa</taxon>
        <taxon>Ecdysozoa</taxon>
        <taxon>Arthropoda</taxon>
        <taxon>Hexapoda</taxon>
        <taxon>Insecta</taxon>
        <taxon>Pterygota</taxon>
        <taxon>Neoptera</taxon>
        <taxon>Endopterygota</taxon>
        <taxon>Coleoptera</taxon>
        <taxon>Polyphaga</taxon>
        <taxon>Cucujiformia</taxon>
        <taxon>Chrysomeloidea</taxon>
        <taxon>Chrysomelidae</taxon>
        <taxon>Chrysomelinae</taxon>
        <taxon>Chrysomelini</taxon>
        <taxon>Phaedon</taxon>
    </lineage>
</organism>
<sequence length="242" mass="26150">MAFKVSTLFVLVISALILEANSHSAETKSLGNEIDDLLHKLREAVDKAVVKAQSALDEATTKVNQTAQKVEDAAVQQMQSTEQKLTEELDKLKQKAKDAGVNIDECLGADEQRLISLPNVYSDDLVHCVEDQITSAIKYAQDGLNQIKTVVDDIENIKQEVKDCGHGLKAVKCLAKLAAKIEKDITTLPAKIEADAVATAALITQLVPNIEKCASDKTSALENEGEEILKKIGVCVATKIVT</sequence>
<keyword evidence="2" id="KW-0732">Signal</keyword>
<reference evidence="3" key="1">
    <citation type="submission" date="2022-01" db="EMBL/GenBank/DDBJ databases">
        <authorList>
            <person name="King R."/>
        </authorList>
    </citation>
    <scope>NUCLEOTIDE SEQUENCE</scope>
</reference>
<proteinExistence type="predicted"/>
<dbReference type="AlphaFoldDB" id="A0A9P0GQP9"/>
<dbReference type="EMBL" id="OU896718">
    <property type="protein sequence ID" value="CAH1119278.1"/>
    <property type="molecule type" value="Genomic_DNA"/>
</dbReference>
<evidence type="ECO:0008006" key="5">
    <source>
        <dbReference type="Google" id="ProtNLM"/>
    </source>
</evidence>
<dbReference type="Gene3D" id="1.20.120.20">
    <property type="entry name" value="Apolipoprotein"/>
    <property type="match status" value="1"/>
</dbReference>
<name>A0A9P0GQP9_PHACE</name>
<evidence type="ECO:0000256" key="1">
    <source>
        <dbReference type="SAM" id="Coils"/>
    </source>
</evidence>
<dbReference type="Proteomes" id="UP001153737">
    <property type="component" value="Chromosome 12"/>
</dbReference>
<evidence type="ECO:0000256" key="2">
    <source>
        <dbReference type="SAM" id="SignalP"/>
    </source>
</evidence>
<keyword evidence="4" id="KW-1185">Reference proteome</keyword>
<gene>
    <name evidence="3" type="ORF">PHAECO_LOCUS3388</name>
</gene>